<sequence length="403" mass="44141">MIYRTLDEALEKVWKTMNRFNAGRLYYFAVNDKVTTRIVKVCDPKGAWLEAGTVLPYEHSYCSLIVSNNMDTLIIRDVNSDPLTVAHPFTSSLAHRSFIGAAILQGDGSVYGTLGVLDSNADAFDGRDAALLESMSMLISYAVDADRLLGEWSAAQIKMMSAEANAEKANAEKSLYLRLISHGIRTPLNGVIGMTSLLQDTELSGEQVDYARIVQLSGELIVTFTKDVVDLAEIESGIMVLDHLPLDLHACVEDVMNRFAGEAAGNGVSLEGKVSPLIPRTLFGDQARISQILVNAVGNALKFTTGGNILLQIEPGEHSDEQEMELLIIMKGTHTHIPSEKIALLLYNFPTSKLSHKSTDQATLGLELVISRRLVEMMGGRIWTEISDELGTALYFSLRIAFS</sequence>
<dbReference type="Pfam" id="PF01590">
    <property type="entry name" value="GAF"/>
    <property type="match status" value="1"/>
</dbReference>
<keyword evidence="7" id="KW-0067">ATP-binding</keyword>
<dbReference type="SUPFAM" id="SSF47384">
    <property type="entry name" value="Homodimeric domain of signal transducing histidine kinase"/>
    <property type="match status" value="1"/>
</dbReference>
<proteinExistence type="predicted"/>
<evidence type="ECO:0000256" key="3">
    <source>
        <dbReference type="ARBA" id="ARBA00022553"/>
    </source>
</evidence>
<dbReference type="GO" id="GO:0005524">
    <property type="term" value="F:ATP binding"/>
    <property type="evidence" value="ECO:0007669"/>
    <property type="project" value="UniProtKB-KW"/>
</dbReference>
<dbReference type="SMART" id="SM00388">
    <property type="entry name" value="HisKA"/>
    <property type="match status" value="1"/>
</dbReference>
<dbReference type="SMART" id="SM00387">
    <property type="entry name" value="HATPase_c"/>
    <property type="match status" value="1"/>
</dbReference>
<keyword evidence="3" id="KW-0597">Phosphoprotein</keyword>
<evidence type="ECO:0000259" key="9">
    <source>
        <dbReference type="PROSITE" id="PS50109"/>
    </source>
</evidence>
<evidence type="ECO:0000256" key="8">
    <source>
        <dbReference type="ARBA" id="ARBA00023012"/>
    </source>
</evidence>
<dbReference type="InterPro" id="IPR029016">
    <property type="entry name" value="GAF-like_dom_sf"/>
</dbReference>
<keyword evidence="6" id="KW-0418">Kinase</keyword>
<feature type="domain" description="Histidine kinase" evidence="9">
    <location>
        <begin position="179"/>
        <end position="402"/>
    </location>
</feature>
<dbReference type="RefSeq" id="WP_229750404.1">
    <property type="nucleotide sequence ID" value="NZ_BMHP01000003.1"/>
</dbReference>
<dbReference type="InterPro" id="IPR036097">
    <property type="entry name" value="HisK_dim/P_sf"/>
</dbReference>
<dbReference type="CDD" id="cd00082">
    <property type="entry name" value="HisKA"/>
    <property type="match status" value="1"/>
</dbReference>
<dbReference type="SUPFAM" id="SSF55781">
    <property type="entry name" value="GAF domain-like"/>
    <property type="match status" value="1"/>
</dbReference>
<dbReference type="Gene3D" id="3.30.450.40">
    <property type="match status" value="1"/>
</dbReference>
<dbReference type="Gene3D" id="1.10.287.130">
    <property type="match status" value="1"/>
</dbReference>
<dbReference type="Gene3D" id="3.30.565.10">
    <property type="entry name" value="Histidine kinase-like ATPase, C-terminal domain"/>
    <property type="match status" value="1"/>
</dbReference>
<accession>A0A917DXJ4</accession>
<organism evidence="10 11">
    <name type="scientific">Paenibacillus nasutitermitis</name>
    <dbReference type="NCBI Taxonomy" id="1652958"/>
    <lineage>
        <taxon>Bacteria</taxon>
        <taxon>Bacillati</taxon>
        <taxon>Bacillota</taxon>
        <taxon>Bacilli</taxon>
        <taxon>Bacillales</taxon>
        <taxon>Paenibacillaceae</taxon>
        <taxon>Paenibacillus</taxon>
    </lineage>
</organism>
<dbReference type="PROSITE" id="PS50109">
    <property type="entry name" value="HIS_KIN"/>
    <property type="match status" value="1"/>
</dbReference>
<dbReference type="PANTHER" id="PTHR45339">
    <property type="entry name" value="HYBRID SIGNAL TRANSDUCTION HISTIDINE KINASE J"/>
    <property type="match status" value="1"/>
</dbReference>
<evidence type="ECO:0000313" key="10">
    <source>
        <dbReference type="EMBL" id="GGD77094.1"/>
    </source>
</evidence>
<evidence type="ECO:0000256" key="1">
    <source>
        <dbReference type="ARBA" id="ARBA00000085"/>
    </source>
</evidence>
<dbReference type="AlphaFoldDB" id="A0A917DXJ4"/>
<keyword evidence="11" id="KW-1185">Reference proteome</keyword>
<comment type="catalytic activity">
    <reaction evidence="1">
        <text>ATP + protein L-histidine = ADP + protein N-phospho-L-histidine.</text>
        <dbReference type="EC" id="2.7.13.3"/>
    </reaction>
</comment>
<dbReference type="Pfam" id="PF02518">
    <property type="entry name" value="HATPase_c"/>
    <property type="match status" value="1"/>
</dbReference>
<dbReference type="InterPro" id="IPR005467">
    <property type="entry name" value="His_kinase_dom"/>
</dbReference>
<keyword evidence="8" id="KW-0902">Two-component regulatory system</keyword>
<dbReference type="EC" id="2.7.13.3" evidence="2"/>
<dbReference type="PANTHER" id="PTHR45339:SF5">
    <property type="entry name" value="HISTIDINE KINASE"/>
    <property type="match status" value="1"/>
</dbReference>
<dbReference type="InterPro" id="IPR003661">
    <property type="entry name" value="HisK_dim/P_dom"/>
</dbReference>
<reference evidence="10" key="1">
    <citation type="journal article" date="2014" name="Int. J. Syst. Evol. Microbiol.">
        <title>Complete genome sequence of Corynebacterium casei LMG S-19264T (=DSM 44701T), isolated from a smear-ripened cheese.</title>
        <authorList>
            <consortium name="US DOE Joint Genome Institute (JGI-PGF)"/>
            <person name="Walter F."/>
            <person name="Albersmeier A."/>
            <person name="Kalinowski J."/>
            <person name="Ruckert C."/>
        </authorList>
    </citation>
    <scope>NUCLEOTIDE SEQUENCE</scope>
    <source>
        <strain evidence="10">CGMCC 1.15178</strain>
    </source>
</reference>
<evidence type="ECO:0000256" key="7">
    <source>
        <dbReference type="ARBA" id="ARBA00022840"/>
    </source>
</evidence>
<dbReference type="GO" id="GO:0000155">
    <property type="term" value="F:phosphorelay sensor kinase activity"/>
    <property type="evidence" value="ECO:0007669"/>
    <property type="project" value="InterPro"/>
</dbReference>
<evidence type="ECO:0000256" key="4">
    <source>
        <dbReference type="ARBA" id="ARBA00022679"/>
    </source>
</evidence>
<dbReference type="InterPro" id="IPR003594">
    <property type="entry name" value="HATPase_dom"/>
</dbReference>
<dbReference type="Pfam" id="PF00512">
    <property type="entry name" value="HisKA"/>
    <property type="match status" value="1"/>
</dbReference>
<dbReference type="InterPro" id="IPR003018">
    <property type="entry name" value="GAF"/>
</dbReference>
<evidence type="ECO:0000256" key="5">
    <source>
        <dbReference type="ARBA" id="ARBA00022741"/>
    </source>
</evidence>
<gene>
    <name evidence="10" type="ORF">GCM10010911_38930</name>
</gene>
<protein>
    <recommendedName>
        <fullName evidence="2">histidine kinase</fullName>
        <ecNumber evidence="2">2.7.13.3</ecNumber>
    </recommendedName>
</protein>
<keyword evidence="5" id="KW-0547">Nucleotide-binding</keyword>
<evidence type="ECO:0000256" key="2">
    <source>
        <dbReference type="ARBA" id="ARBA00012438"/>
    </source>
</evidence>
<dbReference type="Proteomes" id="UP000612456">
    <property type="component" value="Unassembled WGS sequence"/>
</dbReference>
<evidence type="ECO:0000313" key="11">
    <source>
        <dbReference type="Proteomes" id="UP000612456"/>
    </source>
</evidence>
<keyword evidence="4" id="KW-0808">Transferase</keyword>
<comment type="caution">
    <text evidence="10">The sequence shown here is derived from an EMBL/GenBank/DDBJ whole genome shotgun (WGS) entry which is preliminary data.</text>
</comment>
<dbReference type="InterPro" id="IPR036890">
    <property type="entry name" value="HATPase_C_sf"/>
</dbReference>
<name>A0A917DXJ4_9BACL</name>
<evidence type="ECO:0000256" key="6">
    <source>
        <dbReference type="ARBA" id="ARBA00022777"/>
    </source>
</evidence>
<dbReference type="SUPFAM" id="SSF55874">
    <property type="entry name" value="ATPase domain of HSP90 chaperone/DNA topoisomerase II/histidine kinase"/>
    <property type="match status" value="1"/>
</dbReference>
<reference evidence="10" key="2">
    <citation type="submission" date="2020-09" db="EMBL/GenBank/DDBJ databases">
        <authorList>
            <person name="Sun Q."/>
            <person name="Zhou Y."/>
        </authorList>
    </citation>
    <scope>NUCLEOTIDE SEQUENCE</scope>
    <source>
        <strain evidence="10">CGMCC 1.15178</strain>
    </source>
</reference>
<dbReference type="EMBL" id="BMHP01000003">
    <property type="protein sequence ID" value="GGD77094.1"/>
    <property type="molecule type" value="Genomic_DNA"/>
</dbReference>